<evidence type="ECO:0000256" key="1">
    <source>
        <dbReference type="ARBA" id="ARBA00022801"/>
    </source>
</evidence>
<dbReference type="AlphaFoldDB" id="A0A1H7MVH4"/>
<dbReference type="GO" id="GO:0006508">
    <property type="term" value="P:proteolysis"/>
    <property type="evidence" value="ECO:0007669"/>
    <property type="project" value="InterPro"/>
</dbReference>
<dbReference type="InterPro" id="IPR029058">
    <property type="entry name" value="AB_hydrolase_fold"/>
</dbReference>
<evidence type="ECO:0000313" key="3">
    <source>
        <dbReference type="EMBL" id="SEL15081.1"/>
    </source>
</evidence>
<name>A0A1H7MVH4_AQUAM</name>
<gene>
    <name evidence="3" type="ORF">SAMN04487910_1869</name>
</gene>
<accession>A0A1H7MVH4</accession>
<proteinExistence type="predicted"/>
<feature type="domain" description="Peptidase S9 prolyl oligopeptidase catalytic" evidence="2">
    <location>
        <begin position="108"/>
        <end position="305"/>
    </location>
</feature>
<dbReference type="SUPFAM" id="SSF53474">
    <property type="entry name" value="alpha/beta-Hydrolases"/>
    <property type="match status" value="1"/>
</dbReference>
<dbReference type="PANTHER" id="PTHR42776:SF27">
    <property type="entry name" value="DIPEPTIDYL PEPTIDASE FAMILY MEMBER 6"/>
    <property type="match status" value="1"/>
</dbReference>
<dbReference type="OrthoDB" id="9812921at2"/>
<dbReference type="EMBL" id="FOAB01000003">
    <property type="protein sequence ID" value="SEL15081.1"/>
    <property type="molecule type" value="Genomic_DNA"/>
</dbReference>
<keyword evidence="1" id="KW-0378">Hydrolase</keyword>
<dbReference type="GO" id="GO:0004252">
    <property type="term" value="F:serine-type endopeptidase activity"/>
    <property type="evidence" value="ECO:0007669"/>
    <property type="project" value="TreeGrafter"/>
</dbReference>
<protein>
    <submittedName>
        <fullName evidence="3">Prolyl oligopeptidase family protein</fullName>
    </submittedName>
</protein>
<dbReference type="Gene3D" id="3.40.50.1820">
    <property type="entry name" value="alpha/beta hydrolase"/>
    <property type="match status" value="1"/>
</dbReference>
<dbReference type="Proteomes" id="UP000198521">
    <property type="component" value="Unassembled WGS sequence"/>
</dbReference>
<dbReference type="InterPro" id="IPR001375">
    <property type="entry name" value="Peptidase_S9_cat"/>
</dbReference>
<evidence type="ECO:0000313" key="4">
    <source>
        <dbReference type="Proteomes" id="UP000198521"/>
    </source>
</evidence>
<sequence>MKRIFIVFLVITNLYSCKSQESIILEKKKIDWQLYPKVFTDSSKTKFKDRFSYSKNVDLFEISYLSDGLKIESFATIPKGDKKYPVIIYNRGGNRDFGNLNLSWAAIRFSKLASEGYIVIGCNYRGSGKSEGMEEFGGSDINDVLNLVKVIKELPKADTTRIGMYGWSRGGMMTYIALTKMNTIKAAVTGGARSDLRTIDRPNMEKGVYAELIPNYYQNKQKELEKRSAIVWADKFSPKVPILLLHGSSDWRVKSTNSLKLALEFEKHRIPYRLKIYEGADHGISQFKEERDQDVLDWFNKYLKGNAALPNMEFNGR</sequence>
<reference evidence="3 4" key="1">
    <citation type="submission" date="2016-10" db="EMBL/GenBank/DDBJ databases">
        <authorList>
            <person name="de Groot N.N."/>
        </authorList>
    </citation>
    <scope>NUCLEOTIDE SEQUENCE [LARGE SCALE GENOMIC DNA]</scope>
    <source>
        <strain evidence="3 4">DSM 25232</strain>
    </source>
</reference>
<dbReference type="Pfam" id="PF00326">
    <property type="entry name" value="Peptidase_S9"/>
    <property type="match status" value="1"/>
</dbReference>
<dbReference type="STRING" id="1038014.SAMN04487910_1869"/>
<keyword evidence="4" id="KW-1185">Reference proteome</keyword>
<dbReference type="RefSeq" id="WP_091407726.1">
    <property type="nucleotide sequence ID" value="NZ_FOAB01000003.1"/>
</dbReference>
<organism evidence="3 4">
    <name type="scientific">Aquimarina amphilecti</name>
    <dbReference type="NCBI Taxonomy" id="1038014"/>
    <lineage>
        <taxon>Bacteria</taxon>
        <taxon>Pseudomonadati</taxon>
        <taxon>Bacteroidota</taxon>
        <taxon>Flavobacteriia</taxon>
        <taxon>Flavobacteriales</taxon>
        <taxon>Flavobacteriaceae</taxon>
        <taxon>Aquimarina</taxon>
    </lineage>
</organism>
<dbReference type="PANTHER" id="PTHR42776">
    <property type="entry name" value="SERINE PEPTIDASE S9 FAMILY MEMBER"/>
    <property type="match status" value="1"/>
</dbReference>
<evidence type="ECO:0000259" key="2">
    <source>
        <dbReference type="Pfam" id="PF00326"/>
    </source>
</evidence>